<feature type="compositionally biased region" description="Basic and acidic residues" evidence="1">
    <location>
        <begin position="162"/>
        <end position="172"/>
    </location>
</feature>
<dbReference type="OrthoDB" id="3682428at2"/>
<feature type="compositionally biased region" description="Pro residues" evidence="1">
    <location>
        <begin position="177"/>
        <end position="191"/>
    </location>
</feature>
<feature type="chain" id="PRO_5020451356" evidence="2">
    <location>
        <begin position="33"/>
        <end position="248"/>
    </location>
</feature>
<accession>A0A4R2JW39</accession>
<evidence type="ECO:0000256" key="1">
    <source>
        <dbReference type="SAM" id="MobiDB-lite"/>
    </source>
</evidence>
<reference evidence="3 4" key="1">
    <citation type="submission" date="2019-03" db="EMBL/GenBank/DDBJ databases">
        <title>Genomic Encyclopedia of Type Strains, Phase IV (KMG-IV): sequencing the most valuable type-strain genomes for metagenomic binning, comparative biology and taxonomic classification.</title>
        <authorList>
            <person name="Goeker M."/>
        </authorList>
    </citation>
    <scope>NUCLEOTIDE SEQUENCE [LARGE SCALE GENOMIC DNA]</scope>
    <source>
        <strain evidence="3 4">DSM 45934</strain>
    </source>
</reference>
<protein>
    <submittedName>
        <fullName evidence="3">Uncharacterized protein</fullName>
    </submittedName>
</protein>
<organism evidence="3 4">
    <name type="scientific">Actinocrispum wychmicini</name>
    <dbReference type="NCBI Taxonomy" id="1213861"/>
    <lineage>
        <taxon>Bacteria</taxon>
        <taxon>Bacillati</taxon>
        <taxon>Actinomycetota</taxon>
        <taxon>Actinomycetes</taxon>
        <taxon>Pseudonocardiales</taxon>
        <taxon>Pseudonocardiaceae</taxon>
        <taxon>Actinocrispum</taxon>
    </lineage>
</organism>
<feature type="compositionally biased region" description="Polar residues" evidence="1">
    <location>
        <begin position="214"/>
        <end position="224"/>
    </location>
</feature>
<feature type="signal peptide" evidence="2">
    <location>
        <begin position="1"/>
        <end position="32"/>
    </location>
</feature>
<keyword evidence="2" id="KW-0732">Signal</keyword>
<feature type="region of interest" description="Disordered" evidence="1">
    <location>
        <begin position="120"/>
        <end position="224"/>
    </location>
</feature>
<dbReference type="AlphaFoldDB" id="A0A4R2JW39"/>
<feature type="compositionally biased region" description="Polar residues" evidence="1">
    <location>
        <begin position="127"/>
        <end position="144"/>
    </location>
</feature>
<dbReference type="RefSeq" id="WP_132110609.1">
    <property type="nucleotide sequence ID" value="NZ_SLWS01000001.1"/>
</dbReference>
<gene>
    <name evidence="3" type="ORF">EV192_101483</name>
</gene>
<dbReference type="Proteomes" id="UP000295680">
    <property type="component" value="Unassembled WGS sequence"/>
</dbReference>
<proteinExistence type="predicted"/>
<evidence type="ECO:0000313" key="3">
    <source>
        <dbReference type="EMBL" id="TCO64701.1"/>
    </source>
</evidence>
<feature type="compositionally biased region" description="Basic and acidic residues" evidence="1">
    <location>
        <begin position="145"/>
        <end position="155"/>
    </location>
</feature>
<sequence length="248" mass="25618">MRRFLVRAGIVLGGAVAGTAAAWLMSMSSASADTAVPQTIEVPQVVQPVVDTLTAPGNTPQFVEHIVTDVAAPHAPTKELTEFGKGVQGAFDRVGQQVVTQLSLPTGVDEPILSKPRLLLSGDHETTPSAHSLATESNTESAQASHDRAAARDTGRQLATESSRRAPPRDDESPALPALPPLPAPLAPPTAPSGACSSCGHGSNDDRSLPVSHTWPTANTGSATSRALRMITQHVATAMGEQPGVTPD</sequence>
<evidence type="ECO:0000313" key="4">
    <source>
        <dbReference type="Proteomes" id="UP000295680"/>
    </source>
</evidence>
<dbReference type="EMBL" id="SLWS01000001">
    <property type="protein sequence ID" value="TCO64701.1"/>
    <property type="molecule type" value="Genomic_DNA"/>
</dbReference>
<comment type="caution">
    <text evidence="3">The sequence shown here is derived from an EMBL/GenBank/DDBJ whole genome shotgun (WGS) entry which is preliminary data.</text>
</comment>
<keyword evidence="4" id="KW-1185">Reference proteome</keyword>
<evidence type="ECO:0000256" key="2">
    <source>
        <dbReference type="SAM" id="SignalP"/>
    </source>
</evidence>
<name>A0A4R2JW39_9PSEU</name>